<sequence>MEVDPDAIRRAGQLLTVVGDLLAVDLGEDIPACDNTEVSKAIANNLNARRRWLASQLRNGHTQAQEAGDGLRDTAAAYQAEDADAAARMRGGATSSARPASSPTSAAPSPASDPTMSEIPDISGRDGEILAQALEMGAGPGAVAQAIEPLTEVVAATQVIFEQLTAAHQQVLMSGESAITTPVLTKLTHTSAWVQSMGGHAAKLLTDHGTYVSANTAVRTAVGTSAEYKMLKAALNKAMIENQLSGGLAQDQVNAWAEALNAKQQGATDGMSAYQSTGELVSTMTPGPGDPNLAPGAGQQGDPKANGQDPLGLLDDADGKKKSKGDKDTQQSGQDLISTLTGMPGQVMKSVGQNNPLKSASEAANQLGQQLGKGSPNSSPLKPAAMKPSPALSKGAGASKGAGGLKAGSGIGGGALHPASAIGAPGPTATATPKTVDASSGPARPTAGTGSGMGMMPPGRPGDSKGKVVESRYPDEKPAVPETGRPGVVGGTPPPAAPKDTSVQDEIQKRIAERKKSYEQD</sequence>
<feature type="compositionally biased region" description="Low complexity" evidence="1">
    <location>
        <begin position="93"/>
        <end position="117"/>
    </location>
</feature>
<feature type="compositionally biased region" description="Basic and acidic residues" evidence="1">
    <location>
        <begin position="317"/>
        <end position="329"/>
    </location>
</feature>
<dbReference type="EMBL" id="LQYE01000007">
    <property type="protein sequence ID" value="OAT69321.1"/>
    <property type="molecule type" value="Genomic_DNA"/>
</dbReference>
<dbReference type="Gene3D" id="1.20.1260.20">
    <property type="entry name" value="PPE superfamily"/>
    <property type="match status" value="1"/>
</dbReference>
<dbReference type="RefSeq" id="WP_064628812.1">
    <property type="nucleotide sequence ID" value="NZ_LQYE01000007.1"/>
</dbReference>
<dbReference type="InterPro" id="IPR038332">
    <property type="entry name" value="PPE_sf"/>
</dbReference>
<gene>
    <name evidence="2" type="ORF">AWB85_21385</name>
</gene>
<comment type="caution">
    <text evidence="2">The sequence shown here is derived from an EMBL/GenBank/DDBJ whole genome shotgun (WGS) entry which is preliminary data.</text>
</comment>
<feature type="compositionally biased region" description="Low complexity" evidence="1">
    <location>
        <begin position="416"/>
        <end position="435"/>
    </location>
</feature>
<dbReference type="Proteomes" id="UP000186919">
    <property type="component" value="Unassembled WGS sequence"/>
</dbReference>
<proteinExistence type="predicted"/>
<feature type="compositionally biased region" description="Gly residues" evidence="1">
    <location>
        <begin position="398"/>
        <end position="415"/>
    </location>
</feature>
<feature type="compositionally biased region" description="Basic and acidic residues" evidence="1">
    <location>
        <begin position="462"/>
        <end position="479"/>
    </location>
</feature>
<protein>
    <recommendedName>
        <fullName evidence="4">Fis family transcriptional regulator</fullName>
    </recommendedName>
</protein>
<evidence type="ECO:0000256" key="1">
    <source>
        <dbReference type="SAM" id="MobiDB-lite"/>
    </source>
</evidence>
<organism evidence="2 3">
    <name type="scientific">Mycobacteroides immunogenum</name>
    <dbReference type="NCBI Taxonomy" id="83262"/>
    <lineage>
        <taxon>Bacteria</taxon>
        <taxon>Bacillati</taxon>
        <taxon>Actinomycetota</taxon>
        <taxon>Actinomycetes</taxon>
        <taxon>Mycobacteriales</taxon>
        <taxon>Mycobacteriaceae</taxon>
        <taxon>Mycobacteroides</taxon>
    </lineage>
</organism>
<feature type="region of interest" description="Disordered" evidence="1">
    <location>
        <begin position="82"/>
        <end position="122"/>
    </location>
</feature>
<evidence type="ECO:0008006" key="4">
    <source>
        <dbReference type="Google" id="ProtNLM"/>
    </source>
</evidence>
<evidence type="ECO:0000313" key="3">
    <source>
        <dbReference type="Proteomes" id="UP000186919"/>
    </source>
</evidence>
<name>A0A179VE76_9MYCO</name>
<evidence type="ECO:0000313" key="2">
    <source>
        <dbReference type="EMBL" id="OAT69321.1"/>
    </source>
</evidence>
<reference evidence="2 3" key="1">
    <citation type="submission" date="2016-01" db="EMBL/GenBank/DDBJ databases">
        <title>Mycobacterium immunogenum strain CD11_6 genome sequencing and assembly.</title>
        <authorList>
            <person name="Kaur G."/>
            <person name="Nair G.R."/>
            <person name="Mayilraj S."/>
        </authorList>
    </citation>
    <scope>NUCLEOTIDE SEQUENCE [LARGE SCALE GENOMIC DNA]</scope>
    <source>
        <strain evidence="2 3">CD11-6</strain>
    </source>
</reference>
<feature type="compositionally biased region" description="Polar residues" evidence="1">
    <location>
        <begin position="330"/>
        <end position="341"/>
    </location>
</feature>
<accession>A0A179VE76</accession>
<dbReference type="AlphaFoldDB" id="A0A179VE76"/>
<feature type="compositionally biased region" description="Polar residues" evidence="1">
    <location>
        <begin position="351"/>
        <end position="369"/>
    </location>
</feature>
<feature type="region of interest" description="Disordered" evidence="1">
    <location>
        <begin position="279"/>
        <end position="506"/>
    </location>
</feature>